<comment type="caution">
    <text evidence="5">The sequence shown here is derived from an EMBL/GenBank/DDBJ whole genome shotgun (WGS) entry which is preliminary data.</text>
</comment>
<feature type="transmembrane region" description="Helical" evidence="3">
    <location>
        <begin position="159"/>
        <end position="181"/>
    </location>
</feature>
<protein>
    <submittedName>
        <fullName evidence="5">Lysine decarboxylation/transport transcriptional activator CadC</fullName>
    </submittedName>
</protein>
<accession>A0ABT2E4W4</accession>
<dbReference type="Gene3D" id="3.40.50.11830">
    <property type="match status" value="1"/>
</dbReference>
<reference evidence="5 6" key="1">
    <citation type="submission" date="2022-04" db="EMBL/GenBank/DDBJ databases">
        <title>Proposal of a three novel species of Scandinavium, Scandinavium hiltneri, Scandinavium manionii, Scandinavium tedordense.</title>
        <authorList>
            <person name="Maddock D.W."/>
            <person name="Brady C.L."/>
            <person name="Denman S."/>
            <person name="Arnold D."/>
        </authorList>
    </citation>
    <scope>NUCLEOTIDE SEQUENCE [LARGE SCALE GENOMIC DNA]</scope>
    <source>
        <strain evidence="5 6">H11S7</strain>
    </source>
</reference>
<dbReference type="Pfam" id="PF18500">
    <property type="entry name" value="CadC_C1"/>
    <property type="match status" value="1"/>
</dbReference>
<name>A0ABT2E4W4_9ENTR</name>
<dbReference type="Gene3D" id="1.10.10.10">
    <property type="entry name" value="Winged helix-like DNA-binding domain superfamily/Winged helix DNA-binding domain"/>
    <property type="match status" value="1"/>
</dbReference>
<dbReference type="Gene3D" id="1.25.40.10">
    <property type="entry name" value="Tetratricopeptide repeat domain"/>
    <property type="match status" value="1"/>
</dbReference>
<dbReference type="InterPro" id="IPR016032">
    <property type="entry name" value="Sig_transdc_resp-reg_C-effctor"/>
</dbReference>
<evidence type="ECO:0000256" key="2">
    <source>
        <dbReference type="PROSITE-ProRule" id="PRU01091"/>
    </source>
</evidence>
<keyword evidence="3" id="KW-0472">Membrane</keyword>
<sequence length="511" mass="56866">MQQPVVLIGEWLVTPAVNQISRQGRQLTLEPRLIDLLVYFAHHPDEVLSRDELIDHVWTRNVVTNHVVTQSISELRKSLKDGDESSPEYIVTVPKRGYKLAATVIWCTEEGEELAPVPPAIPSTTAKSSPSAVAAPLVSAAGALPAPLKADKRRSITTWWVWGLFLLALFSCVALVAMSTIHSHPPVTKTRLLLNPRDIDIRLADGNSCNNAASQRTYAVGLGSLITMSLNTFSTYMVHDKTNYNVNEPSSSGKTLTIEFVNQRHYRAQQCFMSVQLVDNADGSVMLDKRYFVTSDNPLSIQNDLMSSLSEALTQPWPERMQAMLRMYQPSQSKSLTQFYQAHQLLMKGDIDSLSKASAILDDVISDSPGFTYALAEKAIVDVLRHSQQPMNETQLAELNAEITRVSTIPEIKNTAAFYQIKTIDMLGQGKVDDAFAAINSGIDLEMSWMNYVLLGKVYEMKGENRLAADAYITAFNLRPGENTLYWIENSVFQTSVTRVVPYLDNFLAAE</sequence>
<feature type="domain" description="OmpR/PhoB-type" evidence="4">
    <location>
        <begin position="3"/>
        <end position="102"/>
    </location>
</feature>
<dbReference type="InterPro" id="IPR036388">
    <property type="entry name" value="WH-like_DNA-bd_sf"/>
</dbReference>
<evidence type="ECO:0000256" key="3">
    <source>
        <dbReference type="SAM" id="Phobius"/>
    </source>
</evidence>
<dbReference type="NCBIfam" id="NF007540">
    <property type="entry name" value="PRK10153.1"/>
    <property type="match status" value="1"/>
</dbReference>
<dbReference type="RefSeq" id="WP_258989017.1">
    <property type="nucleotide sequence ID" value="NZ_JALIGE010000075.1"/>
</dbReference>
<gene>
    <name evidence="5" type="primary">cadC</name>
    <name evidence="5" type="ORF">MUU47_15300</name>
</gene>
<proteinExistence type="predicted"/>
<dbReference type="InterPro" id="IPR040970">
    <property type="entry name" value="CadC_C1"/>
</dbReference>
<feature type="DNA-binding region" description="OmpR/PhoB-type" evidence="2">
    <location>
        <begin position="3"/>
        <end position="102"/>
    </location>
</feature>
<dbReference type="CDD" id="cd00383">
    <property type="entry name" value="trans_reg_C"/>
    <property type="match status" value="1"/>
</dbReference>
<evidence type="ECO:0000259" key="4">
    <source>
        <dbReference type="PROSITE" id="PS51755"/>
    </source>
</evidence>
<keyword evidence="3" id="KW-0812">Transmembrane</keyword>
<dbReference type="Proteomes" id="UP001205357">
    <property type="component" value="Unassembled WGS sequence"/>
</dbReference>
<keyword evidence="1 2" id="KW-0238">DNA-binding</keyword>
<dbReference type="PROSITE" id="PS51755">
    <property type="entry name" value="OMPR_PHOB"/>
    <property type="match status" value="1"/>
</dbReference>
<dbReference type="EMBL" id="JALIGE010000075">
    <property type="protein sequence ID" value="MCS2162463.1"/>
    <property type="molecule type" value="Genomic_DNA"/>
</dbReference>
<keyword evidence="3" id="KW-1133">Transmembrane helix</keyword>
<evidence type="ECO:0000313" key="5">
    <source>
        <dbReference type="EMBL" id="MCS2162463.1"/>
    </source>
</evidence>
<dbReference type="Pfam" id="PF00486">
    <property type="entry name" value="Trans_reg_C"/>
    <property type="match status" value="1"/>
</dbReference>
<organism evidence="5 6">
    <name type="scientific">Scandinavium hiltneri</name>
    <dbReference type="NCBI Taxonomy" id="2926519"/>
    <lineage>
        <taxon>Bacteria</taxon>
        <taxon>Pseudomonadati</taxon>
        <taxon>Pseudomonadota</taxon>
        <taxon>Gammaproteobacteria</taxon>
        <taxon>Enterobacterales</taxon>
        <taxon>Enterobacteriaceae</taxon>
        <taxon>Scandinavium</taxon>
    </lineage>
</organism>
<dbReference type="InterPro" id="IPR001867">
    <property type="entry name" value="OmpR/PhoB-type_DNA-bd"/>
</dbReference>
<evidence type="ECO:0000256" key="1">
    <source>
        <dbReference type="ARBA" id="ARBA00023125"/>
    </source>
</evidence>
<dbReference type="InterPro" id="IPR011990">
    <property type="entry name" value="TPR-like_helical_dom_sf"/>
</dbReference>
<evidence type="ECO:0000313" key="6">
    <source>
        <dbReference type="Proteomes" id="UP001205357"/>
    </source>
</evidence>
<dbReference type="SMART" id="SM00862">
    <property type="entry name" value="Trans_reg_C"/>
    <property type="match status" value="1"/>
</dbReference>
<keyword evidence="6" id="KW-1185">Reference proteome</keyword>
<dbReference type="SUPFAM" id="SSF46894">
    <property type="entry name" value="C-terminal effector domain of the bipartite response regulators"/>
    <property type="match status" value="1"/>
</dbReference>